<dbReference type="AlphaFoldDB" id="A0A7V4U2Z6"/>
<sequence>MKIVALKIFIMTSLFFLSCSPLSFQSDYKPDADFSGLKTFKFYKSEKIANDALASRPMLRDKIRGAIRQALIQKGYREDKNKPDFMIVLFGGLKGKIPTSGWGYYQWYNPWWGSAAYSNREIDVSHYEQGSLVIDMVLANNKELIWRGIADGITREKLSPQELDEAVEYVVNKILNDFPPEN</sequence>
<feature type="chain" id="PRO_5031266350" evidence="1">
    <location>
        <begin position="26"/>
        <end position="182"/>
    </location>
</feature>
<evidence type="ECO:0000259" key="2">
    <source>
        <dbReference type="Pfam" id="PF13590"/>
    </source>
</evidence>
<keyword evidence="1" id="KW-0732">Signal</keyword>
<protein>
    <submittedName>
        <fullName evidence="3">DUF4136 domain-containing protein</fullName>
    </submittedName>
</protein>
<reference evidence="3" key="1">
    <citation type="journal article" date="2020" name="mSystems">
        <title>Genome- and Community-Level Interaction Insights into Carbon Utilization and Element Cycling Functions of Hydrothermarchaeota in Hydrothermal Sediment.</title>
        <authorList>
            <person name="Zhou Z."/>
            <person name="Liu Y."/>
            <person name="Xu W."/>
            <person name="Pan J."/>
            <person name="Luo Z.H."/>
            <person name="Li M."/>
        </authorList>
    </citation>
    <scope>NUCLEOTIDE SEQUENCE [LARGE SCALE GENOMIC DNA]</scope>
    <source>
        <strain evidence="3">HyVt-577</strain>
    </source>
</reference>
<feature type="domain" description="DUF4136" evidence="2">
    <location>
        <begin position="25"/>
        <end position="180"/>
    </location>
</feature>
<dbReference type="Proteomes" id="UP000885779">
    <property type="component" value="Unassembled WGS sequence"/>
</dbReference>
<dbReference type="Pfam" id="PF13590">
    <property type="entry name" value="DUF4136"/>
    <property type="match status" value="1"/>
</dbReference>
<dbReference type="InterPro" id="IPR025411">
    <property type="entry name" value="DUF4136"/>
</dbReference>
<accession>A0A7V4U2Z6</accession>
<name>A0A7V4U2Z6_CALAY</name>
<organism evidence="3">
    <name type="scientific">Caldithrix abyssi</name>
    <dbReference type="NCBI Taxonomy" id="187145"/>
    <lineage>
        <taxon>Bacteria</taxon>
        <taxon>Pseudomonadati</taxon>
        <taxon>Calditrichota</taxon>
        <taxon>Calditrichia</taxon>
        <taxon>Calditrichales</taxon>
        <taxon>Calditrichaceae</taxon>
        <taxon>Caldithrix</taxon>
    </lineage>
</organism>
<proteinExistence type="predicted"/>
<comment type="caution">
    <text evidence="3">The sequence shown here is derived from an EMBL/GenBank/DDBJ whole genome shotgun (WGS) entry which is preliminary data.</text>
</comment>
<evidence type="ECO:0000256" key="1">
    <source>
        <dbReference type="SAM" id="SignalP"/>
    </source>
</evidence>
<dbReference type="EMBL" id="DRQG01000109">
    <property type="protein sequence ID" value="HGY56367.1"/>
    <property type="molecule type" value="Genomic_DNA"/>
</dbReference>
<gene>
    <name evidence="3" type="ORF">ENK44_11720</name>
</gene>
<feature type="signal peptide" evidence="1">
    <location>
        <begin position="1"/>
        <end position="25"/>
    </location>
</feature>
<dbReference type="Gene3D" id="3.30.160.670">
    <property type="match status" value="1"/>
</dbReference>
<dbReference type="PROSITE" id="PS51257">
    <property type="entry name" value="PROKAR_LIPOPROTEIN"/>
    <property type="match status" value="1"/>
</dbReference>
<evidence type="ECO:0000313" key="3">
    <source>
        <dbReference type="EMBL" id="HGY56367.1"/>
    </source>
</evidence>